<proteinExistence type="predicted"/>
<keyword evidence="3" id="KW-1185">Reference proteome</keyword>
<dbReference type="PATRIC" id="fig|1035195.3.peg.1595"/>
<dbReference type="eggNOG" id="ENOG5033BD3">
    <property type="taxonomic scope" value="Bacteria"/>
</dbReference>
<dbReference type="HOGENOM" id="CLU_191180_2_2_11"/>
<dbReference type="OrthoDB" id="3268477at2"/>
<evidence type="ECO:0000313" key="3">
    <source>
        <dbReference type="Proteomes" id="UP000010445"/>
    </source>
</evidence>
<accession>L1ME34</accession>
<evidence type="ECO:0000256" key="1">
    <source>
        <dbReference type="SAM" id="MobiDB-lite"/>
    </source>
</evidence>
<name>L1ME34_9CORY</name>
<dbReference type="RefSeq" id="WP_006063989.1">
    <property type="nucleotide sequence ID" value="NZ_KB290831.1"/>
</dbReference>
<dbReference type="GeneID" id="84897511"/>
<evidence type="ECO:0000313" key="2">
    <source>
        <dbReference type="EMBL" id="EKX89518.1"/>
    </source>
</evidence>
<dbReference type="Proteomes" id="UP000010445">
    <property type="component" value="Unassembled WGS sequence"/>
</dbReference>
<organism evidence="2 3">
    <name type="scientific">Corynebacterium durum F0235</name>
    <dbReference type="NCBI Taxonomy" id="1035195"/>
    <lineage>
        <taxon>Bacteria</taxon>
        <taxon>Bacillati</taxon>
        <taxon>Actinomycetota</taxon>
        <taxon>Actinomycetes</taxon>
        <taxon>Mycobacteriales</taxon>
        <taxon>Corynebacteriaceae</taxon>
        <taxon>Corynebacterium</taxon>
    </lineage>
</organism>
<comment type="caution">
    <text evidence="2">The sequence shown here is derived from an EMBL/GenBank/DDBJ whole genome shotgun (WGS) entry which is preliminary data.</text>
</comment>
<gene>
    <name evidence="2" type="ORF">HMPREF9997_01760</name>
</gene>
<reference evidence="2 3" key="1">
    <citation type="submission" date="2012-05" db="EMBL/GenBank/DDBJ databases">
        <authorList>
            <person name="Weinstock G."/>
            <person name="Sodergren E."/>
            <person name="Lobos E.A."/>
            <person name="Fulton L."/>
            <person name="Fulton R."/>
            <person name="Courtney L."/>
            <person name="Fronick C."/>
            <person name="O'Laughlin M."/>
            <person name="Godfrey J."/>
            <person name="Wilson R.M."/>
            <person name="Miner T."/>
            <person name="Farmer C."/>
            <person name="Delehaunty K."/>
            <person name="Cordes M."/>
            <person name="Minx P."/>
            <person name="Tomlinson C."/>
            <person name="Chen J."/>
            <person name="Wollam A."/>
            <person name="Pepin K.H."/>
            <person name="Bhonagiri V."/>
            <person name="Zhang X."/>
            <person name="Suruliraj S."/>
            <person name="Warren W."/>
            <person name="Mitreva M."/>
            <person name="Mardis E.R."/>
            <person name="Wilson R.K."/>
        </authorList>
    </citation>
    <scope>NUCLEOTIDE SEQUENCE [LARGE SCALE GENOMIC DNA]</scope>
    <source>
        <strain evidence="2 3">F0235</strain>
    </source>
</reference>
<sequence>MSDTDNQWYFDLATGVVSQGKAGNWTDRMGPYATEAEARDALALAAERTRQADEYDEAGKDDYDKA</sequence>
<dbReference type="EMBL" id="AMEM01000023">
    <property type="protein sequence ID" value="EKX89518.1"/>
    <property type="molecule type" value="Genomic_DNA"/>
</dbReference>
<protein>
    <recommendedName>
        <fullName evidence="4">SPOR domain-containing protein</fullName>
    </recommendedName>
</protein>
<dbReference type="AlphaFoldDB" id="L1ME34"/>
<feature type="region of interest" description="Disordered" evidence="1">
    <location>
        <begin position="47"/>
        <end position="66"/>
    </location>
</feature>
<evidence type="ECO:0008006" key="4">
    <source>
        <dbReference type="Google" id="ProtNLM"/>
    </source>
</evidence>